<dbReference type="Proteomes" id="UP000187486">
    <property type="component" value="Unassembled WGS sequence"/>
</dbReference>
<evidence type="ECO:0000313" key="2">
    <source>
        <dbReference type="EMBL" id="OLZ51679.1"/>
    </source>
</evidence>
<name>A0A1R0KU76_9PSEU</name>
<evidence type="ECO:0000313" key="3">
    <source>
        <dbReference type="Proteomes" id="UP000187486"/>
    </source>
</evidence>
<proteinExistence type="predicted"/>
<evidence type="ECO:0000256" key="1">
    <source>
        <dbReference type="SAM" id="MobiDB-lite"/>
    </source>
</evidence>
<sequence>MSAVHDEQQPAGTTTTTDVVTGEHPAQPRPEHLQVIDPDSEPPLPPVKERITDFVTNKALPRCRSMFVPPDFITQDRPSLKKVHAYGKHGQQVPDEGLLRLVARAWSWFAMYHEGRGALRGWLMSNPSRACVFVALLITTALIPEGRMVLTWLLWPAHTVIELLTDL</sequence>
<comment type="caution">
    <text evidence="2">The sequence shown here is derived from an EMBL/GenBank/DDBJ whole genome shotgun (WGS) entry which is preliminary data.</text>
</comment>
<keyword evidence="3" id="KW-1185">Reference proteome</keyword>
<dbReference type="AlphaFoldDB" id="A0A1R0KU76"/>
<dbReference type="EMBL" id="MQUQ01000007">
    <property type="protein sequence ID" value="OLZ51679.1"/>
    <property type="molecule type" value="Genomic_DNA"/>
</dbReference>
<protein>
    <submittedName>
        <fullName evidence="2">Uncharacterized protein</fullName>
    </submittedName>
</protein>
<gene>
    <name evidence="2" type="ORF">BS329_15555</name>
</gene>
<organism evidence="2 3">
    <name type="scientific">Amycolatopsis coloradensis</name>
    <dbReference type="NCBI Taxonomy" id="76021"/>
    <lineage>
        <taxon>Bacteria</taxon>
        <taxon>Bacillati</taxon>
        <taxon>Actinomycetota</taxon>
        <taxon>Actinomycetes</taxon>
        <taxon>Pseudonocardiales</taxon>
        <taxon>Pseudonocardiaceae</taxon>
        <taxon>Amycolatopsis</taxon>
    </lineage>
</organism>
<accession>A0A1R0KU76</accession>
<reference evidence="2 3" key="1">
    <citation type="submission" date="2016-01" db="EMBL/GenBank/DDBJ databases">
        <title>Amycolatopsis coloradensis genome sequencing and assembly.</title>
        <authorList>
            <person name="Mayilraj S."/>
        </authorList>
    </citation>
    <scope>NUCLEOTIDE SEQUENCE [LARGE SCALE GENOMIC DNA]</scope>
    <source>
        <strain evidence="2 3">DSM 44225</strain>
    </source>
</reference>
<dbReference type="STRING" id="76021.BS329_15555"/>
<feature type="region of interest" description="Disordered" evidence="1">
    <location>
        <begin position="1"/>
        <end position="45"/>
    </location>
</feature>
<dbReference type="RefSeq" id="WP_076161311.1">
    <property type="nucleotide sequence ID" value="NZ_MQUQ01000007.1"/>
</dbReference>